<dbReference type="InterPro" id="IPR050765">
    <property type="entry name" value="Riboflavin_Biosynth_HTPR"/>
</dbReference>
<gene>
    <name evidence="2" type="ORF">EJO69_11015</name>
</gene>
<dbReference type="RefSeq" id="WP_126041796.1">
    <property type="nucleotide sequence ID" value="NZ_CP034438.1"/>
</dbReference>
<dbReference type="InterPro" id="IPR024072">
    <property type="entry name" value="DHFR-like_dom_sf"/>
</dbReference>
<dbReference type="OrthoDB" id="7949219at2"/>
<dbReference type="SUPFAM" id="SSF53597">
    <property type="entry name" value="Dihydrofolate reductase-like"/>
    <property type="match status" value="1"/>
</dbReference>
<protein>
    <submittedName>
        <fullName evidence="2">Deaminase</fullName>
    </submittedName>
</protein>
<dbReference type="PANTHER" id="PTHR38011:SF11">
    <property type="entry name" value="2,5-DIAMINO-6-RIBOSYLAMINO-4(3H)-PYRIMIDINONE 5'-PHOSPHATE REDUCTASE"/>
    <property type="match status" value="1"/>
</dbReference>
<evidence type="ECO:0000313" key="3">
    <source>
        <dbReference type="Proteomes" id="UP000270021"/>
    </source>
</evidence>
<name>A0A3S8ZB91_9ACTO</name>
<dbReference type="InterPro" id="IPR002734">
    <property type="entry name" value="RibDG_C"/>
</dbReference>
<dbReference type="GO" id="GO:0008703">
    <property type="term" value="F:5-amino-6-(5-phosphoribosylamino)uracil reductase activity"/>
    <property type="evidence" value="ECO:0007669"/>
    <property type="project" value="InterPro"/>
</dbReference>
<feature type="domain" description="Bacterial bifunctional deaminase-reductase C-terminal" evidence="1">
    <location>
        <begin position="4"/>
        <end position="176"/>
    </location>
</feature>
<dbReference type="PANTHER" id="PTHR38011">
    <property type="entry name" value="DIHYDROFOLATE REDUCTASE FAMILY PROTEIN (AFU_ORTHOLOGUE AFUA_8G06820)"/>
    <property type="match status" value="1"/>
</dbReference>
<proteinExistence type="predicted"/>
<organism evidence="2 3">
    <name type="scientific">Flaviflexus salsibiostraticola</name>
    <dbReference type="NCBI Taxonomy" id="1282737"/>
    <lineage>
        <taxon>Bacteria</taxon>
        <taxon>Bacillati</taxon>
        <taxon>Actinomycetota</taxon>
        <taxon>Actinomycetes</taxon>
        <taxon>Actinomycetales</taxon>
        <taxon>Actinomycetaceae</taxon>
        <taxon>Flaviflexus</taxon>
    </lineage>
</organism>
<dbReference type="Gene3D" id="3.40.430.10">
    <property type="entry name" value="Dihydrofolate Reductase, subunit A"/>
    <property type="match status" value="1"/>
</dbReference>
<evidence type="ECO:0000259" key="1">
    <source>
        <dbReference type="Pfam" id="PF01872"/>
    </source>
</evidence>
<dbReference type="KEGG" id="fsl:EJO69_11015"/>
<dbReference type="GO" id="GO:0009231">
    <property type="term" value="P:riboflavin biosynthetic process"/>
    <property type="evidence" value="ECO:0007669"/>
    <property type="project" value="InterPro"/>
</dbReference>
<accession>A0A3S8ZB91</accession>
<dbReference type="Pfam" id="PF01872">
    <property type="entry name" value="RibD_C"/>
    <property type="match status" value="1"/>
</dbReference>
<dbReference type="Proteomes" id="UP000270021">
    <property type="component" value="Chromosome"/>
</dbReference>
<sequence length="196" mass="21599">MGRLIYSMLTSLDGFVADEAGDFGWAEPDEEVLETVNEWTAPIGTYLYGRRMYELMTVWETDPAVRGWSAGSAAFADIWTAADKIVYSRTLDHVPTTRTKLIREFDPDAIRALKNESDIDIDISGPTLAGEAFRHGLVDEVRLLIQPVLIGAGLPVFQGPRVDLHLVGERRFASGTVAVHYEVDRAGRPAESAGPH</sequence>
<keyword evidence="3" id="KW-1185">Reference proteome</keyword>
<dbReference type="EMBL" id="CP034438">
    <property type="protein sequence ID" value="AZN30769.1"/>
    <property type="molecule type" value="Genomic_DNA"/>
</dbReference>
<reference evidence="2 3" key="1">
    <citation type="submission" date="2018-12" db="EMBL/GenBank/DDBJ databases">
        <title>Complete genome sequence of Flaviflexus salsibiostraticola KCTC 33148.</title>
        <authorList>
            <person name="Bae J.-W."/>
        </authorList>
    </citation>
    <scope>NUCLEOTIDE SEQUENCE [LARGE SCALE GENOMIC DNA]</scope>
    <source>
        <strain evidence="2 3">KCTC 33148</strain>
    </source>
</reference>
<dbReference type="AlphaFoldDB" id="A0A3S8ZB91"/>
<evidence type="ECO:0000313" key="2">
    <source>
        <dbReference type="EMBL" id="AZN30769.1"/>
    </source>
</evidence>